<dbReference type="PANTHER" id="PTHR30028:SF0">
    <property type="entry name" value="PROTEIN ALUMINUM SENSITIVE 3"/>
    <property type="match status" value="1"/>
</dbReference>
<reference evidence="7 8" key="1">
    <citation type="submission" date="2015-05" db="EMBL/GenBank/DDBJ databases">
        <title>Photobacterium galathea sp. nov.</title>
        <authorList>
            <person name="Machado H."/>
            <person name="Gram L."/>
        </authorList>
    </citation>
    <scope>NUCLEOTIDE SEQUENCE [LARGE SCALE GENOMIC DNA]</scope>
    <source>
        <strain evidence="7 8">DSM 25995</strain>
    </source>
</reference>
<feature type="transmembrane region" description="Helical" evidence="6">
    <location>
        <begin position="95"/>
        <end position="119"/>
    </location>
</feature>
<protein>
    <submittedName>
        <fullName evidence="7">Permease</fullName>
    </submittedName>
</protein>
<dbReference type="AlphaFoldDB" id="A0A0J1GJ48"/>
<evidence type="ECO:0000256" key="3">
    <source>
        <dbReference type="ARBA" id="ARBA00022692"/>
    </source>
</evidence>
<dbReference type="EMBL" id="LDOV01000030">
    <property type="protein sequence ID" value="KLU99548.1"/>
    <property type="molecule type" value="Genomic_DNA"/>
</dbReference>
<accession>A0A0J1GJ48</accession>
<feature type="transmembrane region" description="Helical" evidence="6">
    <location>
        <begin position="189"/>
        <end position="210"/>
    </location>
</feature>
<evidence type="ECO:0000256" key="4">
    <source>
        <dbReference type="ARBA" id="ARBA00022989"/>
    </source>
</evidence>
<keyword evidence="4 6" id="KW-1133">Transmembrane helix</keyword>
<keyword evidence="5 6" id="KW-0472">Membrane</keyword>
<feature type="transmembrane region" description="Helical" evidence="6">
    <location>
        <begin position="125"/>
        <end position="147"/>
    </location>
</feature>
<evidence type="ECO:0000256" key="2">
    <source>
        <dbReference type="ARBA" id="ARBA00005268"/>
    </source>
</evidence>
<keyword evidence="3 6" id="KW-0812">Transmembrane</keyword>
<evidence type="ECO:0000313" key="8">
    <source>
        <dbReference type="Proteomes" id="UP000036426"/>
    </source>
</evidence>
<organism evidence="7 8">
    <name type="scientific">Photobacterium aphoticum</name>
    <dbReference type="NCBI Taxonomy" id="754436"/>
    <lineage>
        <taxon>Bacteria</taxon>
        <taxon>Pseudomonadati</taxon>
        <taxon>Pseudomonadota</taxon>
        <taxon>Gammaproteobacteria</taxon>
        <taxon>Vibrionales</taxon>
        <taxon>Vibrionaceae</taxon>
        <taxon>Photobacterium</taxon>
    </lineage>
</organism>
<feature type="transmembrane region" description="Helical" evidence="6">
    <location>
        <begin position="6"/>
        <end position="29"/>
    </location>
</feature>
<dbReference type="PATRIC" id="fig|754436.4.peg.3616"/>
<comment type="subcellular location">
    <subcellularLocation>
        <location evidence="1">Membrane</location>
        <topology evidence="1">Multi-pass membrane protein</topology>
    </subcellularLocation>
</comment>
<dbReference type="RefSeq" id="WP_047875633.1">
    <property type="nucleotide sequence ID" value="NZ_BMYC01000012.1"/>
</dbReference>
<evidence type="ECO:0000313" key="7">
    <source>
        <dbReference type="EMBL" id="KLU99548.1"/>
    </source>
</evidence>
<gene>
    <name evidence="7" type="ORF">ABT58_17055</name>
</gene>
<evidence type="ECO:0000256" key="6">
    <source>
        <dbReference type="SAM" id="Phobius"/>
    </source>
</evidence>
<comment type="caution">
    <text evidence="7">The sequence shown here is derived from an EMBL/GenBank/DDBJ whole genome shotgun (WGS) entry which is preliminary data.</text>
</comment>
<dbReference type="Pfam" id="PF03649">
    <property type="entry name" value="UPF0014"/>
    <property type="match status" value="1"/>
</dbReference>
<dbReference type="PANTHER" id="PTHR30028">
    <property type="entry name" value="UPF0014 INNER MEMBRANE PROTEIN YBBM-RELATED"/>
    <property type="match status" value="1"/>
</dbReference>
<evidence type="ECO:0000256" key="1">
    <source>
        <dbReference type="ARBA" id="ARBA00004141"/>
    </source>
</evidence>
<dbReference type="Proteomes" id="UP000036426">
    <property type="component" value="Unassembled WGS sequence"/>
</dbReference>
<proteinExistence type="inferred from homology"/>
<sequence>MDSALSISYWALGGFYLLLLLPMLVFYRWQLGLSKTLISAALRMTVQLSIVGLYLQTLFAFQNPWLNSLWLSVMIGVAGVAICRRAEVPVKKVMPALITGLVLGLLSVLPALLAGVIQVSPWWQAQYLIPVAGMLLGNCLAANVLALERWYSALKDKQDEYRFYVALGAPQPALPFVRIAVKAALGPQLASMTTLGIVSLPGMMTGQILGGTEPLLAVKYQLVIMVAIFITASVSVCTTLALASRSAFNRYGQLIW</sequence>
<name>A0A0J1GJ48_9GAMM</name>
<comment type="similarity">
    <text evidence="2">Belongs to the UPF0014 family.</text>
</comment>
<dbReference type="InterPro" id="IPR005226">
    <property type="entry name" value="UPF0014_fam"/>
</dbReference>
<dbReference type="GO" id="GO:0005886">
    <property type="term" value="C:plasma membrane"/>
    <property type="evidence" value="ECO:0007669"/>
    <property type="project" value="TreeGrafter"/>
</dbReference>
<dbReference type="OrthoDB" id="9791807at2"/>
<feature type="transmembrane region" description="Helical" evidence="6">
    <location>
        <begin position="222"/>
        <end position="243"/>
    </location>
</feature>
<evidence type="ECO:0000256" key="5">
    <source>
        <dbReference type="ARBA" id="ARBA00023136"/>
    </source>
</evidence>
<keyword evidence="8" id="KW-1185">Reference proteome</keyword>
<feature type="transmembrane region" description="Helical" evidence="6">
    <location>
        <begin position="41"/>
        <end position="59"/>
    </location>
</feature>
<feature type="transmembrane region" description="Helical" evidence="6">
    <location>
        <begin position="65"/>
        <end position="83"/>
    </location>
</feature>